<protein>
    <recommendedName>
        <fullName evidence="2">DUF4329 domain-containing protein</fullName>
    </recommendedName>
</protein>
<evidence type="ECO:0000259" key="2">
    <source>
        <dbReference type="Pfam" id="PF14220"/>
    </source>
</evidence>
<reference evidence="4" key="1">
    <citation type="submission" date="2017-01" db="EMBL/GenBank/DDBJ databases">
        <authorList>
            <person name="Varghese N."/>
            <person name="Submissions S."/>
        </authorList>
    </citation>
    <scope>NUCLEOTIDE SEQUENCE [LARGE SCALE GENOMIC DNA]</scope>
    <source>
        <strain evidence="4">DSM 18017</strain>
    </source>
</reference>
<dbReference type="STRING" id="373668.SAMN05421786_1114"/>
<dbReference type="AlphaFoldDB" id="A0A1N7QJ07"/>
<name>A0A1N7QJ07_9FLAO</name>
<feature type="region of interest" description="Disordered" evidence="1">
    <location>
        <begin position="144"/>
        <end position="167"/>
    </location>
</feature>
<feature type="compositionally biased region" description="Polar residues" evidence="1">
    <location>
        <begin position="68"/>
        <end position="81"/>
    </location>
</feature>
<accession>A0A1N7QJ07</accession>
<gene>
    <name evidence="3" type="ORF">SAMN05421786_1114</name>
</gene>
<dbReference type="InterPro" id="IPR025479">
    <property type="entry name" value="DUF4329"/>
</dbReference>
<evidence type="ECO:0000256" key="1">
    <source>
        <dbReference type="SAM" id="MobiDB-lite"/>
    </source>
</evidence>
<dbReference type="Proteomes" id="UP000186744">
    <property type="component" value="Unassembled WGS sequence"/>
</dbReference>
<evidence type="ECO:0000313" key="4">
    <source>
        <dbReference type="Proteomes" id="UP000186744"/>
    </source>
</evidence>
<evidence type="ECO:0000313" key="3">
    <source>
        <dbReference type="EMBL" id="SIT22870.1"/>
    </source>
</evidence>
<keyword evidence="4" id="KW-1185">Reference proteome</keyword>
<sequence length="167" mass="17626">MMNREYGSTIYSVKTSVNGVENTQYAYSQPAIGDSTGAAVTPSLPPSGTTSVADAHTHSAYDKAYDNNEFSGSKTGDNLTSKIGDIGDNNKTGLTGYIATPNGSLQKYDPKSGLISTINTNLPSDPNDPNRLNNISPVVSPTVTIPPLPAQPTTIKPVEIEQKIEKP</sequence>
<dbReference type="EMBL" id="FTOL01000011">
    <property type="protein sequence ID" value="SIT22870.1"/>
    <property type="molecule type" value="Genomic_DNA"/>
</dbReference>
<feature type="region of interest" description="Disordered" evidence="1">
    <location>
        <begin position="65"/>
        <end position="87"/>
    </location>
</feature>
<feature type="domain" description="DUF4329" evidence="2">
    <location>
        <begin position="3"/>
        <end position="118"/>
    </location>
</feature>
<dbReference type="OrthoDB" id="1191296at2"/>
<feature type="compositionally biased region" description="Basic and acidic residues" evidence="1">
    <location>
        <begin position="158"/>
        <end position="167"/>
    </location>
</feature>
<dbReference type="Pfam" id="PF14220">
    <property type="entry name" value="DUF4329"/>
    <property type="match status" value="1"/>
</dbReference>
<organism evidence="3 4">
    <name type="scientific">Chryseobacterium ureilyticum</name>
    <dbReference type="NCBI Taxonomy" id="373668"/>
    <lineage>
        <taxon>Bacteria</taxon>
        <taxon>Pseudomonadati</taxon>
        <taxon>Bacteroidota</taxon>
        <taxon>Flavobacteriia</taxon>
        <taxon>Flavobacteriales</taxon>
        <taxon>Weeksellaceae</taxon>
        <taxon>Chryseobacterium group</taxon>
        <taxon>Chryseobacterium</taxon>
    </lineage>
</organism>
<proteinExistence type="predicted"/>